<reference evidence="2 3" key="1">
    <citation type="submission" date="2018-03" db="EMBL/GenBank/DDBJ databases">
        <title>Cross-interface Injection: A General Nanoliter Liquid Handling Method Applied to Single Cells Genome Amplification Automated Nanoliter Liquid Handling Applied to Single Cell Multiple Displacement Amplification.</title>
        <authorList>
            <person name="Yun J."/>
            <person name="Xu P."/>
            <person name="Xu J."/>
            <person name="Dai X."/>
            <person name="Wang Y."/>
            <person name="Zheng X."/>
            <person name="Cao C."/>
            <person name="Yi Q."/>
            <person name="Zhu Y."/>
            <person name="Wang L."/>
            <person name="Dong Z."/>
            <person name="Huang Y."/>
            <person name="Huang L."/>
            <person name="Du W."/>
        </authorList>
    </citation>
    <scope>NUCLEOTIDE SEQUENCE [LARGE SCALE GENOMIC DNA]</scope>
    <source>
        <strain evidence="2 3">Z-D1-2</strain>
    </source>
</reference>
<evidence type="ECO:0000259" key="1">
    <source>
        <dbReference type="Pfam" id="PF09995"/>
    </source>
</evidence>
<dbReference type="Pfam" id="PF09995">
    <property type="entry name" value="MPAB_Lcp_cat"/>
    <property type="match status" value="1"/>
</dbReference>
<gene>
    <name evidence="2" type="ORF">C9994_01800</name>
</gene>
<feature type="domain" description="ER-bound oxygenase mpaB/mpaB'/Rubber oxygenase catalytic" evidence="1">
    <location>
        <begin position="114"/>
        <end position="315"/>
    </location>
</feature>
<comment type="caution">
    <text evidence="2">The sequence shown here is derived from an EMBL/GenBank/DDBJ whole genome shotgun (WGS) entry which is preliminary data.</text>
</comment>
<dbReference type="PANTHER" id="PTHR37539">
    <property type="entry name" value="SECRETED PROTEIN-RELATED"/>
    <property type="match status" value="1"/>
</dbReference>
<dbReference type="EMBL" id="PYVU01000008">
    <property type="protein sequence ID" value="PTB97665.1"/>
    <property type="molecule type" value="Genomic_DNA"/>
</dbReference>
<dbReference type="GO" id="GO:0016491">
    <property type="term" value="F:oxidoreductase activity"/>
    <property type="evidence" value="ECO:0007669"/>
    <property type="project" value="InterPro"/>
</dbReference>
<name>A0A2T4DV08_9BACT</name>
<evidence type="ECO:0000313" key="2">
    <source>
        <dbReference type="EMBL" id="PTB97665.1"/>
    </source>
</evidence>
<organism evidence="2 3">
    <name type="scientific">Marivirga lumbricoides</name>
    <dbReference type="NCBI Taxonomy" id="1046115"/>
    <lineage>
        <taxon>Bacteria</taxon>
        <taxon>Pseudomonadati</taxon>
        <taxon>Bacteroidota</taxon>
        <taxon>Cytophagia</taxon>
        <taxon>Cytophagales</taxon>
        <taxon>Marivirgaceae</taxon>
        <taxon>Marivirga</taxon>
    </lineage>
</organism>
<evidence type="ECO:0000313" key="3">
    <source>
        <dbReference type="Proteomes" id="UP000240608"/>
    </source>
</evidence>
<sequence>MKNKQIQYPNEQLEKFRQIGDPLADQTVDALFKVGFHPHQSGAYNTLQFNHQAIPDEFPEALKQYFIKVKSYQPDTKIIEKGSVFFQEYTTEIMLCLGLLSLPYCYAAADGAKVLSFSRRIIENPERRLMETAEFVFDVSEPAAFKNEGKGFISIAKVRLMHAAIRYHLKNSDRWERAWGLPVNQEDMAATNLSFSLINIRGLRKLGFNISPQKAKEFILYWNEIGKLLGLDDALLPKDNHSAFILEKKMAERNFRPSEEGRVLAKSLQDYVNRQELPLKFSADMLMEYLLGEEISEMIGIKSSSRQAFVFDNIANLNSFRSLFPKDKQKAFREAKQQFQSRQALVNSDAKPFKFLNSLQD</sequence>
<dbReference type="AlphaFoldDB" id="A0A2T4DV08"/>
<accession>A0A2T4DV08</accession>
<dbReference type="InterPro" id="IPR037473">
    <property type="entry name" value="Lcp-like"/>
</dbReference>
<protein>
    <recommendedName>
        <fullName evidence="1">ER-bound oxygenase mpaB/mpaB'/Rubber oxygenase catalytic domain-containing protein</fullName>
    </recommendedName>
</protein>
<dbReference type="PANTHER" id="PTHR37539:SF1">
    <property type="entry name" value="ER-BOUND OXYGENASE MPAB_MPAB'_RUBBER OXYGENASE CATALYTIC DOMAIN-CONTAINING PROTEIN"/>
    <property type="match status" value="1"/>
</dbReference>
<proteinExistence type="predicted"/>
<dbReference type="InterPro" id="IPR018713">
    <property type="entry name" value="MPAB/Lcp_cat_dom"/>
</dbReference>
<dbReference type="Proteomes" id="UP000240608">
    <property type="component" value="Unassembled WGS sequence"/>
</dbReference>